<evidence type="ECO:0000259" key="1">
    <source>
        <dbReference type="PROSITE" id="PS51412"/>
    </source>
</evidence>
<evidence type="ECO:0000313" key="2">
    <source>
        <dbReference type="EMBL" id="URE25261.1"/>
    </source>
</evidence>
<feature type="domain" description="MACPF" evidence="1">
    <location>
        <begin position="1"/>
        <end position="349"/>
    </location>
</feature>
<accession>A0A9E7H1U0</accession>
<reference evidence="2" key="1">
    <citation type="submission" date="2022-05" db="EMBL/GenBank/DDBJ databases">
        <title>The Musa troglodytarum L. genome provides insights into the mechanism of non-climacteric behaviour and enrichment of carotenoids.</title>
        <authorList>
            <person name="Wang J."/>
        </authorList>
    </citation>
    <scope>NUCLEOTIDE SEQUENCE</scope>
    <source>
        <tissue evidence="2">Leaf</tissue>
    </source>
</reference>
<dbReference type="PROSITE" id="PS51412">
    <property type="entry name" value="MACPF_2"/>
    <property type="match status" value="1"/>
</dbReference>
<name>A0A9E7H1U0_9LILI</name>
<evidence type="ECO:0000313" key="3">
    <source>
        <dbReference type="Proteomes" id="UP001055439"/>
    </source>
</evidence>
<dbReference type="EMBL" id="CP097510">
    <property type="protein sequence ID" value="URE25261.1"/>
    <property type="molecule type" value="Genomic_DNA"/>
</dbReference>
<dbReference type="SMART" id="SM00457">
    <property type="entry name" value="MACPF"/>
    <property type="match status" value="1"/>
</dbReference>
<dbReference type="PANTHER" id="PTHR33199">
    <property type="entry name" value="MACPF DOMAIN-CONTAINING PROTEIN CAD1"/>
    <property type="match status" value="1"/>
</dbReference>
<dbReference type="GO" id="GO:2000031">
    <property type="term" value="P:regulation of salicylic acid mediated signaling pathway"/>
    <property type="evidence" value="ECO:0007669"/>
    <property type="project" value="InterPro"/>
</dbReference>
<gene>
    <name evidence="2" type="ORF">MUK42_07071</name>
</gene>
<dbReference type="AlphaFoldDB" id="A0A9E7H1U0"/>
<keyword evidence="3" id="KW-1185">Reference proteome</keyword>
<dbReference type="GO" id="GO:0005886">
    <property type="term" value="C:plasma membrane"/>
    <property type="evidence" value="ECO:0007669"/>
    <property type="project" value="TreeGrafter"/>
</dbReference>
<sequence length="631" mass="70090">MSGAVETALRCLGRGFDAACDFRPEYCRGKERLLVINEEEKREIAVPGFGTFEDVSVDIKCDKGDRIRYQSDVLEFNQRWRAKNGDLNKYIFLKRLTCWSSMQMSELFNHRSSMAGKIPSGLFNYMFDMDGCAWAREASNTKCLAMDGYFITLLELRIEHQPLGLVDHVVRDVPSTWDTCAIARFIETYGTHVITGLSVGGQDVVYVKQDHSSSLSPCELRQHLDRLGDELFTGTCALPPFHWRSKEHKLKVPEAFNVFDLQKQTVKGIAPVFCKDGVTVMCHKRGGDTSASSHCEWLLTVPSLPDVINFTFVPITSLLKGVPGNGFLSHAINLYLRYKPPLSDLRYFLDFQSHKIWAPMHNDLPLGPISNRSIPAPALTFTLMGPELSVNSSQVIVGMRPVTGMRLHLEGKKNDRLAIHLEHLSHTPAFIGARPEAAPAWRGSDAIADQRYYEPVRRKKFAQVCTVPIEYDPPWRPTDGGEAAFVVTGAQLHVTAHESTSVLHLRLLYSEVRGCVVSRSQWLRGPSGLSQKSGFFSAVSASFSGGLEKERQQAPEAAVDSGIFPAGPPVSVGAQKLLKFVDTSHLCQGPQHSPGHWLVTGAKLDVEKRRIGLQEYLEGTNASNPVSLLTP</sequence>
<dbReference type="InterPro" id="IPR020864">
    <property type="entry name" value="MACPF"/>
</dbReference>
<proteinExistence type="predicted"/>
<dbReference type="GO" id="GO:0009626">
    <property type="term" value="P:plant-type hypersensitive response"/>
    <property type="evidence" value="ECO:0007669"/>
    <property type="project" value="TreeGrafter"/>
</dbReference>
<dbReference type="Pfam" id="PF01823">
    <property type="entry name" value="MACPF"/>
    <property type="match status" value="1"/>
</dbReference>
<organism evidence="2 3">
    <name type="scientific">Musa troglodytarum</name>
    <name type="common">fe'i banana</name>
    <dbReference type="NCBI Taxonomy" id="320322"/>
    <lineage>
        <taxon>Eukaryota</taxon>
        <taxon>Viridiplantae</taxon>
        <taxon>Streptophyta</taxon>
        <taxon>Embryophyta</taxon>
        <taxon>Tracheophyta</taxon>
        <taxon>Spermatophyta</taxon>
        <taxon>Magnoliopsida</taxon>
        <taxon>Liliopsida</taxon>
        <taxon>Zingiberales</taxon>
        <taxon>Musaceae</taxon>
        <taxon>Musa</taxon>
    </lineage>
</organism>
<protein>
    <submittedName>
        <fullName evidence="2">Membrane attack complex component perforin complement C9</fullName>
    </submittedName>
</protein>
<dbReference type="Proteomes" id="UP001055439">
    <property type="component" value="Chromosome 8"/>
</dbReference>
<dbReference type="InterPro" id="IPR044663">
    <property type="entry name" value="CAD1/NSL1-like"/>
</dbReference>
<dbReference type="OrthoDB" id="1366754at2759"/>
<dbReference type="PANTHER" id="PTHR33199:SF4">
    <property type="entry name" value="OS02G0736300 PROTEIN"/>
    <property type="match status" value="1"/>
</dbReference>